<feature type="compositionally biased region" description="Basic and acidic residues" evidence="1">
    <location>
        <begin position="87"/>
        <end position="107"/>
    </location>
</feature>
<dbReference type="PROSITE" id="PS51257">
    <property type="entry name" value="PROKAR_LIPOPROTEIN"/>
    <property type="match status" value="1"/>
</dbReference>
<proteinExistence type="predicted"/>
<evidence type="ECO:0000256" key="2">
    <source>
        <dbReference type="SAM" id="SignalP"/>
    </source>
</evidence>
<comment type="caution">
    <text evidence="3">The sequence shown here is derived from an EMBL/GenBank/DDBJ whole genome shotgun (WGS) entry which is preliminary data.</text>
</comment>
<dbReference type="Proteomes" id="UP000436047">
    <property type="component" value="Unassembled WGS sequence"/>
</dbReference>
<feature type="signal peptide" evidence="2">
    <location>
        <begin position="1"/>
        <end position="28"/>
    </location>
</feature>
<evidence type="ECO:0000313" key="4">
    <source>
        <dbReference type="Proteomes" id="UP000436047"/>
    </source>
</evidence>
<evidence type="ECO:0000313" key="3">
    <source>
        <dbReference type="EMBL" id="MSS89793.1"/>
    </source>
</evidence>
<sequence>MKKKDGKVKMVGRYAVICAGMLLFTGCAGTNMTDMGTENGAAETEAANYQDSDSAAHSGTAAGVEKISEGNSEEASAEISEEASAETSEKTSEEASEKTETGAGKEDSEMETFADANEMFNSADLNGAASECSETGLVINTSPFADGTAASREPHFIKVAYTDETVFQKGIVSSDGGSYSLEDCGKSEVKDKDIVLCFGKQQADGTYLADRIITVEFK</sequence>
<accession>A0A6N7WGG2</accession>
<keyword evidence="4" id="KW-1185">Reference proteome</keyword>
<evidence type="ECO:0000256" key="1">
    <source>
        <dbReference type="SAM" id="MobiDB-lite"/>
    </source>
</evidence>
<dbReference type="AlphaFoldDB" id="A0A6N7WGG2"/>
<feature type="region of interest" description="Disordered" evidence="1">
    <location>
        <begin position="45"/>
        <end position="109"/>
    </location>
</feature>
<gene>
    <name evidence="3" type="ORF">FYJ45_16345</name>
</gene>
<name>A0A6N7WGG2_9FIRM</name>
<organism evidence="3 4">
    <name type="scientific">Eisenbergiella porci</name>
    <dbReference type="NCBI Taxonomy" id="2652274"/>
    <lineage>
        <taxon>Bacteria</taxon>
        <taxon>Bacillati</taxon>
        <taxon>Bacillota</taxon>
        <taxon>Clostridia</taxon>
        <taxon>Lachnospirales</taxon>
        <taxon>Lachnospiraceae</taxon>
        <taxon>Eisenbergiella</taxon>
    </lineage>
</organism>
<evidence type="ECO:0008006" key="5">
    <source>
        <dbReference type="Google" id="ProtNLM"/>
    </source>
</evidence>
<dbReference type="EMBL" id="VUMI01000027">
    <property type="protein sequence ID" value="MSS89793.1"/>
    <property type="molecule type" value="Genomic_DNA"/>
</dbReference>
<dbReference type="RefSeq" id="WP_154465823.1">
    <property type="nucleotide sequence ID" value="NZ_JAXDZL010000168.1"/>
</dbReference>
<feature type="chain" id="PRO_5027067558" description="Lipoprotein" evidence="2">
    <location>
        <begin position="29"/>
        <end position="218"/>
    </location>
</feature>
<reference evidence="3 4" key="1">
    <citation type="submission" date="2019-08" db="EMBL/GenBank/DDBJ databases">
        <title>In-depth cultivation of the pig gut microbiome towards novel bacterial diversity and tailored functional studies.</title>
        <authorList>
            <person name="Wylensek D."/>
            <person name="Hitch T.C.A."/>
            <person name="Clavel T."/>
        </authorList>
    </citation>
    <scope>NUCLEOTIDE SEQUENCE [LARGE SCALE GENOMIC DNA]</scope>
    <source>
        <strain evidence="3 4">WCA-389-WT-23B</strain>
    </source>
</reference>
<protein>
    <recommendedName>
        <fullName evidence="5">Lipoprotein</fullName>
    </recommendedName>
</protein>
<dbReference type="GeneID" id="86054613"/>
<feature type="compositionally biased region" description="Acidic residues" evidence="1">
    <location>
        <begin position="71"/>
        <end position="84"/>
    </location>
</feature>
<keyword evidence="2" id="KW-0732">Signal</keyword>